<protein>
    <recommendedName>
        <fullName evidence="3">HMG box domain-containing protein</fullName>
    </recommendedName>
</protein>
<dbReference type="SMART" id="SM00398">
    <property type="entry name" value="HMG"/>
    <property type="match status" value="1"/>
</dbReference>
<keyword evidence="1" id="KW-0238">DNA-binding</keyword>
<organism evidence="4 5">
    <name type="scientific">Ascodesmis nigricans</name>
    <dbReference type="NCBI Taxonomy" id="341454"/>
    <lineage>
        <taxon>Eukaryota</taxon>
        <taxon>Fungi</taxon>
        <taxon>Dikarya</taxon>
        <taxon>Ascomycota</taxon>
        <taxon>Pezizomycotina</taxon>
        <taxon>Pezizomycetes</taxon>
        <taxon>Pezizales</taxon>
        <taxon>Ascodesmidaceae</taxon>
        <taxon>Ascodesmis</taxon>
    </lineage>
</organism>
<dbReference type="Gene3D" id="1.10.30.10">
    <property type="entry name" value="High mobility group box domain"/>
    <property type="match status" value="1"/>
</dbReference>
<dbReference type="InterPro" id="IPR009071">
    <property type="entry name" value="HMG_box_dom"/>
</dbReference>
<dbReference type="CDD" id="cd00084">
    <property type="entry name" value="HMG-box_SF"/>
    <property type="match status" value="1"/>
</dbReference>
<reference evidence="4 5" key="1">
    <citation type="submission" date="2019-04" db="EMBL/GenBank/DDBJ databases">
        <title>Comparative genomics and transcriptomics to analyze fruiting body development in filamentous ascomycetes.</title>
        <authorList>
            <consortium name="DOE Joint Genome Institute"/>
            <person name="Lutkenhaus R."/>
            <person name="Traeger S."/>
            <person name="Breuer J."/>
            <person name="Kuo A."/>
            <person name="Lipzen A."/>
            <person name="Pangilinan J."/>
            <person name="Dilworth D."/>
            <person name="Sandor L."/>
            <person name="Poggeler S."/>
            <person name="Barry K."/>
            <person name="Grigoriev I.V."/>
            <person name="Nowrousian M."/>
        </authorList>
    </citation>
    <scope>NUCLEOTIDE SEQUENCE [LARGE SCALE GENOMIC DNA]</scope>
    <source>
        <strain evidence="4 5">CBS 389.68</strain>
    </source>
</reference>
<dbReference type="STRING" id="341454.A0A4S2MTA8"/>
<dbReference type="InParanoid" id="A0A4S2MTA8"/>
<evidence type="ECO:0000259" key="3">
    <source>
        <dbReference type="PROSITE" id="PS50118"/>
    </source>
</evidence>
<dbReference type="OrthoDB" id="1919336at2759"/>
<gene>
    <name evidence="4" type="ORF">EX30DRAFT_342063</name>
</gene>
<evidence type="ECO:0000313" key="5">
    <source>
        <dbReference type="Proteomes" id="UP000298138"/>
    </source>
</evidence>
<sequence length="306" mass="33777">MVSVALTRALPRLATATARTVTPRLIITKGVTNAVPGFARTLAAAATKKTTAPKKKDPAKKTAATTKKAAATKKTAAAAKKTVAKKAAPKKKAVVVKKPVKKVKKVLTEEQKAEKAFAAKVKIAKETALPRQPPSGKLSPFNVYIASQMKSTGGNVKLATVAQTYKGLTIQELQGLAREAEKQNAERVAENKKWIEQYTPVEIEKANYARRWLKKHNIKRVDTTVIKDHRKILGRRSAYIYYCLAQKDSGEFGDAKITEKAAINARKWNAMSAAEKQPYEELSLADKERYERERADMGFEVNTKEQ</sequence>
<dbReference type="Proteomes" id="UP000298138">
    <property type="component" value="Unassembled WGS sequence"/>
</dbReference>
<dbReference type="GO" id="GO:0003677">
    <property type="term" value="F:DNA binding"/>
    <property type="evidence" value="ECO:0007669"/>
    <property type="project" value="UniProtKB-UniRule"/>
</dbReference>
<feature type="domain" description="HMG box" evidence="3">
    <location>
        <begin position="237"/>
        <end position="298"/>
    </location>
</feature>
<proteinExistence type="predicted"/>
<evidence type="ECO:0000313" key="4">
    <source>
        <dbReference type="EMBL" id="TGZ79706.1"/>
    </source>
</evidence>
<evidence type="ECO:0000256" key="2">
    <source>
        <dbReference type="SAM" id="MobiDB-lite"/>
    </source>
</evidence>
<dbReference type="SUPFAM" id="SSF47095">
    <property type="entry name" value="HMG-box"/>
    <property type="match status" value="1"/>
</dbReference>
<keyword evidence="1" id="KW-0539">Nucleus</keyword>
<feature type="region of interest" description="Disordered" evidence="2">
    <location>
        <begin position="46"/>
        <end position="68"/>
    </location>
</feature>
<dbReference type="InterPro" id="IPR036910">
    <property type="entry name" value="HMG_box_dom_sf"/>
</dbReference>
<evidence type="ECO:0000256" key="1">
    <source>
        <dbReference type="PROSITE-ProRule" id="PRU00267"/>
    </source>
</evidence>
<accession>A0A4S2MTA8</accession>
<dbReference type="EMBL" id="ML220129">
    <property type="protein sequence ID" value="TGZ79706.1"/>
    <property type="molecule type" value="Genomic_DNA"/>
</dbReference>
<feature type="DNA-binding region" description="HMG box" evidence="1">
    <location>
        <begin position="237"/>
        <end position="298"/>
    </location>
</feature>
<dbReference type="PROSITE" id="PS50118">
    <property type="entry name" value="HMG_BOX_2"/>
    <property type="match status" value="1"/>
</dbReference>
<keyword evidence="5" id="KW-1185">Reference proteome</keyword>
<dbReference type="AlphaFoldDB" id="A0A4S2MTA8"/>
<dbReference type="GO" id="GO:0005634">
    <property type="term" value="C:nucleus"/>
    <property type="evidence" value="ECO:0007669"/>
    <property type="project" value="UniProtKB-UniRule"/>
</dbReference>
<dbReference type="Pfam" id="PF00505">
    <property type="entry name" value="HMG_box"/>
    <property type="match status" value="1"/>
</dbReference>
<name>A0A4S2MTA8_9PEZI</name>